<sequence>MSNISLAENNIVHQQEIRIEVDWVFGLKVALAVSACFFFIYVNGIMLFTLRSKSTFRESSRYILFAHMLFNDSVQLLTSVLLYIFAVAYLHIVRAVCAVIVIMSSTTFYSSPLNLALMCLERYIAICFPLRHSEIMTPKRTILAVCVIWFFGSINQATDVIGILITDPSFFLTSVFCTRENMLKTKWQVDTKIAITSIYFVAVGVILLYTYAAIMLEARSVSSDRASATKARNTVLLHAVQLSLCLTSFLYGVIEALLAKMTVSVFIHLRYLNFVVLLILPRCLSPLIYGLRDESFRPLFKYYFTCSSKKVRPISNRKKSKP</sequence>
<dbReference type="AlphaFoldDB" id="A0A8J7NKA5"/>
<dbReference type="GO" id="GO:0016020">
    <property type="term" value="C:membrane"/>
    <property type="evidence" value="ECO:0007669"/>
    <property type="project" value="UniProtKB-SubCell"/>
</dbReference>
<feature type="transmembrane region" description="Helical" evidence="5">
    <location>
        <begin position="271"/>
        <end position="291"/>
    </location>
</feature>
<proteinExistence type="predicted"/>
<gene>
    <name evidence="7" type="primary">Or52n4_2</name>
    <name evidence="7" type="ORF">GTO95_0009679</name>
</gene>
<comment type="caution">
    <text evidence="7">The sequence shown here is derived from an EMBL/GenBank/DDBJ whole genome shotgun (WGS) entry which is preliminary data.</text>
</comment>
<dbReference type="Proteomes" id="UP000736164">
    <property type="component" value="Unassembled WGS sequence"/>
</dbReference>
<feature type="transmembrane region" description="Helical" evidence="5">
    <location>
        <begin position="235"/>
        <end position="259"/>
    </location>
</feature>
<keyword evidence="4 5" id="KW-0472">Membrane</keyword>
<dbReference type="SUPFAM" id="SSF81321">
    <property type="entry name" value="Family A G protein-coupled receptor-like"/>
    <property type="match status" value="1"/>
</dbReference>
<feature type="domain" description="G-protein coupled receptors family 1 profile" evidence="6">
    <location>
        <begin position="42"/>
        <end position="289"/>
    </location>
</feature>
<dbReference type="InterPro" id="IPR052921">
    <property type="entry name" value="GPCR1_Superfamily_Member"/>
</dbReference>
<feature type="transmembrane region" description="Helical" evidence="5">
    <location>
        <begin position="141"/>
        <end position="165"/>
    </location>
</feature>
<dbReference type="CDD" id="cd00637">
    <property type="entry name" value="7tm_classA_rhodopsin-like"/>
    <property type="match status" value="1"/>
</dbReference>
<evidence type="ECO:0000256" key="2">
    <source>
        <dbReference type="ARBA" id="ARBA00022692"/>
    </source>
</evidence>
<feature type="transmembrane region" description="Helical" evidence="5">
    <location>
        <begin position="193"/>
        <end position="214"/>
    </location>
</feature>
<dbReference type="Pfam" id="PF00001">
    <property type="entry name" value="7tm_1"/>
    <property type="match status" value="1"/>
</dbReference>
<feature type="transmembrane region" description="Helical" evidence="5">
    <location>
        <begin position="92"/>
        <end position="120"/>
    </location>
</feature>
<feature type="transmembrane region" description="Helical" evidence="5">
    <location>
        <begin position="62"/>
        <end position="86"/>
    </location>
</feature>
<feature type="non-terminal residue" evidence="7">
    <location>
        <position position="1"/>
    </location>
</feature>
<dbReference type="InterPro" id="IPR017452">
    <property type="entry name" value="GPCR_Rhodpsn_7TM"/>
</dbReference>
<dbReference type="PROSITE" id="PS50262">
    <property type="entry name" value="G_PROTEIN_RECEP_F1_2"/>
    <property type="match status" value="1"/>
</dbReference>
<dbReference type="GO" id="GO:0004930">
    <property type="term" value="F:G protein-coupled receptor activity"/>
    <property type="evidence" value="ECO:0007669"/>
    <property type="project" value="InterPro"/>
</dbReference>
<reference evidence="7" key="1">
    <citation type="journal article" date="2021" name="Cell">
        <title>Tracing the genetic footprints of vertebrate landing in non-teleost ray-finned fishes.</title>
        <authorList>
            <person name="Bi X."/>
            <person name="Wang K."/>
            <person name="Yang L."/>
            <person name="Pan H."/>
            <person name="Jiang H."/>
            <person name="Wei Q."/>
            <person name="Fang M."/>
            <person name="Yu H."/>
            <person name="Zhu C."/>
            <person name="Cai Y."/>
            <person name="He Y."/>
            <person name="Gan X."/>
            <person name="Zeng H."/>
            <person name="Yu D."/>
            <person name="Zhu Y."/>
            <person name="Jiang H."/>
            <person name="Qiu Q."/>
            <person name="Yang H."/>
            <person name="Zhang Y.E."/>
            <person name="Wang W."/>
            <person name="Zhu M."/>
            <person name="He S."/>
            <person name="Zhang G."/>
        </authorList>
    </citation>
    <scope>NUCLEOTIDE SEQUENCE</scope>
    <source>
        <strain evidence="7">Allg_001</strain>
    </source>
</reference>
<evidence type="ECO:0000313" key="8">
    <source>
        <dbReference type="Proteomes" id="UP000736164"/>
    </source>
</evidence>
<name>A0A8J7NKA5_ATRSP</name>
<dbReference type="PANTHER" id="PTHR26451">
    <property type="entry name" value="G_PROTEIN_RECEP_F1_2 DOMAIN-CONTAINING PROTEIN"/>
    <property type="match status" value="1"/>
</dbReference>
<evidence type="ECO:0000313" key="7">
    <source>
        <dbReference type="EMBL" id="MBN3313905.1"/>
    </source>
</evidence>
<dbReference type="GO" id="GO:0005549">
    <property type="term" value="F:odorant binding"/>
    <property type="evidence" value="ECO:0007669"/>
    <property type="project" value="TreeGrafter"/>
</dbReference>
<dbReference type="InterPro" id="IPR000276">
    <property type="entry name" value="GPCR_Rhodpsn"/>
</dbReference>
<evidence type="ECO:0000256" key="4">
    <source>
        <dbReference type="ARBA" id="ARBA00023136"/>
    </source>
</evidence>
<dbReference type="PANTHER" id="PTHR26451:SF866">
    <property type="entry name" value="ODORANT RECEPTOR-RELATED"/>
    <property type="match status" value="1"/>
</dbReference>
<evidence type="ECO:0000256" key="5">
    <source>
        <dbReference type="SAM" id="Phobius"/>
    </source>
</evidence>
<keyword evidence="8" id="KW-1185">Reference proteome</keyword>
<accession>A0A8J7NKA5</accession>
<keyword evidence="2 5" id="KW-0812">Transmembrane</keyword>
<organism evidence="7 8">
    <name type="scientific">Atractosteus spatula</name>
    <name type="common">Alligator gar</name>
    <name type="synonym">Lepisosteus spatula</name>
    <dbReference type="NCBI Taxonomy" id="7917"/>
    <lineage>
        <taxon>Eukaryota</taxon>
        <taxon>Metazoa</taxon>
        <taxon>Chordata</taxon>
        <taxon>Craniata</taxon>
        <taxon>Vertebrata</taxon>
        <taxon>Euteleostomi</taxon>
        <taxon>Actinopterygii</taxon>
        <taxon>Neopterygii</taxon>
        <taxon>Holostei</taxon>
        <taxon>Semionotiformes</taxon>
        <taxon>Lepisosteidae</taxon>
        <taxon>Atractosteus</taxon>
    </lineage>
</organism>
<evidence type="ECO:0000256" key="1">
    <source>
        <dbReference type="ARBA" id="ARBA00004370"/>
    </source>
</evidence>
<evidence type="ECO:0000259" key="6">
    <source>
        <dbReference type="PROSITE" id="PS50262"/>
    </source>
</evidence>
<dbReference type="Gene3D" id="1.20.1070.10">
    <property type="entry name" value="Rhodopsin 7-helix transmembrane proteins"/>
    <property type="match status" value="1"/>
</dbReference>
<feature type="non-terminal residue" evidence="7">
    <location>
        <position position="322"/>
    </location>
</feature>
<dbReference type="GO" id="GO:0004984">
    <property type="term" value="F:olfactory receptor activity"/>
    <property type="evidence" value="ECO:0007669"/>
    <property type="project" value="TreeGrafter"/>
</dbReference>
<protein>
    <submittedName>
        <fullName evidence="7">O52N4 protein</fullName>
    </submittedName>
</protein>
<comment type="subcellular location">
    <subcellularLocation>
        <location evidence="1">Membrane</location>
    </subcellularLocation>
</comment>
<keyword evidence="3 5" id="KW-1133">Transmembrane helix</keyword>
<dbReference type="PRINTS" id="PR00237">
    <property type="entry name" value="GPCRRHODOPSN"/>
</dbReference>
<evidence type="ECO:0000256" key="3">
    <source>
        <dbReference type="ARBA" id="ARBA00022989"/>
    </source>
</evidence>
<dbReference type="EMBL" id="JAAWVO010013265">
    <property type="protein sequence ID" value="MBN3313905.1"/>
    <property type="molecule type" value="Genomic_DNA"/>
</dbReference>
<dbReference type="FunFam" id="1.20.1070.10:FF:000096">
    <property type="entry name" value="Odorant receptor 131-2"/>
    <property type="match status" value="1"/>
</dbReference>
<feature type="transmembrane region" description="Helical" evidence="5">
    <location>
        <begin position="29"/>
        <end position="50"/>
    </location>
</feature>